<dbReference type="RefSeq" id="XP_001885240.1">
    <property type="nucleotide sequence ID" value="XM_001885205.1"/>
</dbReference>
<evidence type="ECO:0000256" key="4">
    <source>
        <dbReference type="ARBA" id="ARBA00022840"/>
    </source>
</evidence>
<dbReference type="GO" id="GO:0004674">
    <property type="term" value="F:protein serine/threonine kinase activity"/>
    <property type="evidence" value="ECO:0007669"/>
    <property type="project" value="TreeGrafter"/>
</dbReference>
<accession>B0DN34</accession>
<organism evidence="7">
    <name type="scientific">Laccaria bicolor (strain S238N-H82 / ATCC MYA-4686)</name>
    <name type="common">Bicoloured deceiver</name>
    <name type="synonym">Laccaria laccata var. bicolor</name>
    <dbReference type="NCBI Taxonomy" id="486041"/>
    <lineage>
        <taxon>Eukaryota</taxon>
        <taxon>Fungi</taxon>
        <taxon>Dikarya</taxon>
        <taxon>Basidiomycota</taxon>
        <taxon>Agaricomycotina</taxon>
        <taxon>Agaricomycetes</taxon>
        <taxon>Agaricomycetidae</taxon>
        <taxon>Agaricales</taxon>
        <taxon>Agaricineae</taxon>
        <taxon>Hydnangiaceae</taxon>
        <taxon>Laccaria</taxon>
    </lineage>
</organism>
<dbReference type="SUPFAM" id="SSF56112">
    <property type="entry name" value="Protein kinase-like (PK-like)"/>
    <property type="match status" value="1"/>
</dbReference>
<protein>
    <submittedName>
        <fullName evidence="6">Predicted protein</fullName>
    </submittedName>
</protein>
<keyword evidence="7" id="KW-1185">Reference proteome</keyword>
<dbReference type="PANTHER" id="PTHR44329:SF288">
    <property type="entry name" value="MITOGEN-ACTIVATED PROTEIN KINASE KINASE KINASE 20"/>
    <property type="match status" value="1"/>
</dbReference>
<dbReference type="GO" id="GO:0005524">
    <property type="term" value="F:ATP binding"/>
    <property type="evidence" value="ECO:0007669"/>
    <property type="project" value="UniProtKB-KW"/>
</dbReference>
<dbReference type="InterPro" id="IPR000719">
    <property type="entry name" value="Prot_kinase_dom"/>
</dbReference>
<dbReference type="PIRSF" id="PIRSF000654">
    <property type="entry name" value="Integrin-linked_kinase"/>
    <property type="match status" value="1"/>
</dbReference>
<dbReference type="InterPro" id="IPR001245">
    <property type="entry name" value="Ser-Thr/Tyr_kinase_cat_dom"/>
</dbReference>
<dbReference type="InterPro" id="IPR008271">
    <property type="entry name" value="Ser/Thr_kinase_AS"/>
</dbReference>
<keyword evidence="3" id="KW-0418">Kinase</keyword>
<gene>
    <name evidence="6" type="ORF">LACBIDRAFT_306311</name>
</gene>
<dbReference type="HOGENOM" id="CLU_000288_7_18_1"/>
<dbReference type="EMBL" id="DS547120">
    <property type="protein sequence ID" value="EDR03985.1"/>
    <property type="molecule type" value="Genomic_DNA"/>
</dbReference>
<dbReference type="PANTHER" id="PTHR44329">
    <property type="entry name" value="SERINE/THREONINE-PROTEIN KINASE TNNI3K-RELATED"/>
    <property type="match status" value="1"/>
</dbReference>
<dbReference type="KEGG" id="lbc:LACBIDRAFT_306311"/>
<evidence type="ECO:0000256" key="2">
    <source>
        <dbReference type="ARBA" id="ARBA00022741"/>
    </source>
</evidence>
<dbReference type="GeneID" id="6080872"/>
<dbReference type="Proteomes" id="UP000001194">
    <property type="component" value="Unassembled WGS sequence"/>
</dbReference>
<dbReference type="InParanoid" id="B0DN34"/>
<keyword evidence="2" id="KW-0547">Nucleotide-binding</keyword>
<dbReference type="OrthoDB" id="346907at2759"/>
<keyword evidence="1" id="KW-0808">Transferase</keyword>
<feature type="domain" description="Protein kinase" evidence="5">
    <location>
        <begin position="1"/>
        <end position="245"/>
    </location>
</feature>
<dbReference type="Gene3D" id="1.10.510.10">
    <property type="entry name" value="Transferase(Phosphotransferase) domain 1"/>
    <property type="match status" value="1"/>
</dbReference>
<proteinExistence type="predicted"/>
<dbReference type="SMART" id="SM00220">
    <property type="entry name" value="S_TKc"/>
    <property type="match status" value="1"/>
</dbReference>
<dbReference type="STRING" id="486041.B0DN34"/>
<evidence type="ECO:0000256" key="3">
    <source>
        <dbReference type="ARBA" id="ARBA00022777"/>
    </source>
</evidence>
<evidence type="ECO:0000256" key="1">
    <source>
        <dbReference type="ARBA" id="ARBA00022679"/>
    </source>
</evidence>
<reference evidence="6 7" key="1">
    <citation type="journal article" date="2008" name="Nature">
        <title>The genome of Laccaria bicolor provides insights into mycorrhizal symbiosis.</title>
        <authorList>
            <person name="Martin F."/>
            <person name="Aerts A."/>
            <person name="Ahren D."/>
            <person name="Brun A."/>
            <person name="Danchin E.G.J."/>
            <person name="Duchaussoy F."/>
            <person name="Gibon J."/>
            <person name="Kohler A."/>
            <person name="Lindquist E."/>
            <person name="Pereda V."/>
            <person name="Salamov A."/>
            <person name="Shapiro H.J."/>
            <person name="Wuyts J."/>
            <person name="Blaudez D."/>
            <person name="Buee M."/>
            <person name="Brokstein P."/>
            <person name="Canbaeck B."/>
            <person name="Cohen D."/>
            <person name="Courty P.E."/>
            <person name="Coutinho P.M."/>
            <person name="Delaruelle C."/>
            <person name="Detter J.C."/>
            <person name="Deveau A."/>
            <person name="DiFazio S."/>
            <person name="Duplessis S."/>
            <person name="Fraissinet-Tachet L."/>
            <person name="Lucic E."/>
            <person name="Frey-Klett P."/>
            <person name="Fourrey C."/>
            <person name="Feussner I."/>
            <person name="Gay G."/>
            <person name="Grimwood J."/>
            <person name="Hoegger P.J."/>
            <person name="Jain P."/>
            <person name="Kilaru S."/>
            <person name="Labbe J."/>
            <person name="Lin Y.C."/>
            <person name="Legue V."/>
            <person name="Le Tacon F."/>
            <person name="Marmeisse R."/>
            <person name="Melayah D."/>
            <person name="Montanini B."/>
            <person name="Muratet M."/>
            <person name="Nehls U."/>
            <person name="Niculita-Hirzel H."/>
            <person name="Oudot-Le Secq M.P."/>
            <person name="Peter M."/>
            <person name="Quesneville H."/>
            <person name="Rajashekar B."/>
            <person name="Reich M."/>
            <person name="Rouhier N."/>
            <person name="Schmutz J."/>
            <person name="Yin T."/>
            <person name="Chalot M."/>
            <person name="Henrissat B."/>
            <person name="Kuees U."/>
            <person name="Lucas S."/>
            <person name="Van de Peer Y."/>
            <person name="Podila G.K."/>
            <person name="Polle A."/>
            <person name="Pukkila P.J."/>
            <person name="Richardson P.M."/>
            <person name="Rouze P."/>
            <person name="Sanders I.R."/>
            <person name="Stajich J.E."/>
            <person name="Tunlid A."/>
            <person name="Tuskan G."/>
            <person name="Grigoriev I.V."/>
        </authorList>
    </citation>
    <scope>NUCLEOTIDE SEQUENCE [LARGE SCALE GENOMIC DNA]</scope>
    <source>
        <strain evidence="7">S238N-H82 / ATCC MYA-4686</strain>
    </source>
</reference>
<dbReference type="Pfam" id="PF07714">
    <property type="entry name" value="PK_Tyr_Ser-Thr"/>
    <property type="match status" value="1"/>
</dbReference>
<dbReference type="PROSITE" id="PS50011">
    <property type="entry name" value="PROTEIN_KINASE_DOM"/>
    <property type="match status" value="1"/>
</dbReference>
<dbReference type="PROSITE" id="PS00108">
    <property type="entry name" value="PROTEIN_KINASE_ST"/>
    <property type="match status" value="1"/>
</dbReference>
<keyword evidence="4" id="KW-0067">ATP-binding</keyword>
<evidence type="ECO:0000313" key="6">
    <source>
        <dbReference type="EMBL" id="EDR03985.1"/>
    </source>
</evidence>
<evidence type="ECO:0000313" key="7">
    <source>
        <dbReference type="Proteomes" id="UP000001194"/>
    </source>
</evidence>
<sequence length="245" mass="27624">MLRACTRQEVDPVRARKRLNREVYVWNGLCHPNIARFYGISFRLGGRPALVMQWYQNGTVPNYIYNQLRTNGAKVRDIAQGLGYLHSLIPPVVHGDLKGNNTLVNDDGHAMLTDFGLAKVIEELAGPTGNTTSTCAGSVRWQAPELITDTRPDISDDASKPSSPTRGSDVWSFGCTAYEIMTGKIPYHSHCQLWTIIKAIVEKQCFIYQEDRGVLEVNGLMLLLEDCWQYDVEKRPEIGEVLRRL</sequence>
<evidence type="ECO:0000259" key="5">
    <source>
        <dbReference type="PROSITE" id="PS50011"/>
    </source>
</evidence>
<dbReference type="InterPro" id="IPR051681">
    <property type="entry name" value="Ser/Thr_Kinases-Pseudokinases"/>
</dbReference>
<dbReference type="InterPro" id="IPR011009">
    <property type="entry name" value="Kinase-like_dom_sf"/>
</dbReference>
<name>B0DN34_LACBS</name>
<dbReference type="AlphaFoldDB" id="B0DN34"/>